<evidence type="ECO:0000313" key="1">
    <source>
        <dbReference type="EMBL" id="CAH3132405.1"/>
    </source>
</evidence>
<sequence>MQDDKKCPARNKECLNFGGVDSGASCNVIDRQLWESLKQNKVKCVSLSHKKQQYPYGSKEPLKRLVVSRPK</sequence>
<accession>A0ABN8P801</accession>
<name>A0ABN8P801_9CNID</name>
<organism evidence="1 2">
    <name type="scientific">Porites lobata</name>
    <dbReference type="NCBI Taxonomy" id="104759"/>
    <lineage>
        <taxon>Eukaryota</taxon>
        <taxon>Metazoa</taxon>
        <taxon>Cnidaria</taxon>
        <taxon>Anthozoa</taxon>
        <taxon>Hexacorallia</taxon>
        <taxon>Scleractinia</taxon>
        <taxon>Fungiina</taxon>
        <taxon>Poritidae</taxon>
        <taxon>Porites</taxon>
    </lineage>
</organism>
<keyword evidence="2" id="KW-1185">Reference proteome</keyword>
<gene>
    <name evidence="1" type="ORF">PLOB_00035856</name>
</gene>
<reference evidence="1 2" key="1">
    <citation type="submission" date="2022-05" db="EMBL/GenBank/DDBJ databases">
        <authorList>
            <consortium name="Genoscope - CEA"/>
            <person name="William W."/>
        </authorList>
    </citation>
    <scope>NUCLEOTIDE SEQUENCE [LARGE SCALE GENOMIC DNA]</scope>
</reference>
<dbReference type="Proteomes" id="UP001159405">
    <property type="component" value="Unassembled WGS sequence"/>
</dbReference>
<proteinExistence type="predicted"/>
<comment type="caution">
    <text evidence="1">The sequence shown here is derived from an EMBL/GenBank/DDBJ whole genome shotgun (WGS) entry which is preliminary data.</text>
</comment>
<evidence type="ECO:0000313" key="2">
    <source>
        <dbReference type="Proteomes" id="UP001159405"/>
    </source>
</evidence>
<dbReference type="EMBL" id="CALNXK010000051">
    <property type="protein sequence ID" value="CAH3132405.1"/>
    <property type="molecule type" value="Genomic_DNA"/>
</dbReference>
<protein>
    <submittedName>
        <fullName evidence="1">Uncharacterized protein</fullName>
    </submittedName>
</protein>